<evidence type="ECO:0000259" key="1">
    <source>
        <dbReference type="PROSITE" id="PS51186"/>
    </source>
</evidence>
<proteinExistence type="predicted"/>
<dbReference type="AlphaFoldDB" id="A0A5D8QA43"/>
<dbReference type="GO" id="GO:0016747">
    <property type="term" value="F:acyltransferase activity, transferring groups other than amino-acyl groups"/>
    <property type="evidence" value="ECO:0007669"/>
    <property type="project" value="InterPro"/>
</dbReference>
<dbReference type="PANTHER" id="PTHR43415:SF3">
    <property type="entry name" value="GNAT-FAMILY ACETYLTRANSFERASE"/>
    <property type="match status" value="1"/>
</dbReference>
<keyword evidence="3" id="KW-1185">Reference proteome</keyword>
<sequence length="177" mass="21175">MFKGERVELVPFTEEYYEKFVEIRNSEDARDYKIPGVPYPATVESVRERAQRDKDRRQSGEFAIILNENREYIGNISYHNVDWKNRNCEIAIGIGREENRNRGLGAEAIRLLLDFLFNEMNMHRVYLHVYDFNERAIRCYEKCGFKKEGLIREAVYKHGRYVNEYIMGILEEEFRKG</sequence>
<evidence type="ECO:0000313" key="2">
    <source>
        <dbReference type="EMBL" id="TZE81625.1"/>
    </source>
</evidence>
<feature type="domain" description="N-acetyltransferase" evidence="1">
    <location>
        <begin position="7"/>
        <end position="172"/>
    </location>
</feature>
<dbReference type="Pfam" id="PF13302">
    <property type="entry name" value="Acetyltransf_3"/>
    <property type="match status" value="1"/>
</dbReference>
<comment type="caution">
    <text evidence="2">The sequence shown here is derived from an EMBL/GenBank/DDBJ whole genome shotgun (WGS) entry which is preliminary data.</text>
</comment>
<dbReference type="SUPFAM" id="SSF55729">
    <property type="entry name" value="Acyl-CoA N-acyltransferases (Nat)"/>
    <property type="match status" value="1"/>
</dbReference>
<keyword evidence="2" id="KW-0808">Transferase</keyword>
<organism evidence="2 3">
    <name type="scientific">Calorimonas adulescens</name>
    <dbReference type="NCBI Taxonomy" id="2606906"/>
    <lineage>
        <taxon>Bacteria</taxon>
        <taxon>Bacillati</taxon>
        <taxon>Bacillota</taxon>
        <taxon>Clostridia</taxon>
        <taxon>Thermoanaerobacterales</taxon>
        <taxon>Thermoanaerobacteraceae</taxon>
        <taxon>Calorimonas</taxon>
    </lineage>
</organism>
<reference evidence="2 3" key="1">
    <citation type="submission" date="2019-08" db="EMBL/GenBank/DDBJ databases">
        <title>Calorimonas adulescens gen. nov., sp. nov., an anaerobic thermophilic bacterium from Sakhalin hot spring.</title>
        <authorList>
            <person name="Khomyakova M.A."/>
            <person name="Merkel A.Y."/>
            <person name="Novikov A."/>
            <person name="Bonch-Osmolovskaya E.A."/>
            <person name="Slobodkin A.I."/>
        </authorList>
    </citation>
    <scope>NUCLEOTIDE SEQUENCE [LARGE SCALE GENOMIC DNA]</scope>
    <source>
        <strain evidence="2 3">A05MB</strain>
    </source>
</reference>
<dbReference type="Gene3D" id="3.40.630.30">
    <property type="match status" value="1"/>
</dbReference>
<dbReference type="Proteomes" id="UP000322976">
    <property type="component" value="Unassembled WGS sequence"/>
</dbReference>
<protein>
    <submittedName>
        <fullName evidence="2">GNAT family N-acetyltransferase</fullName>
    </submittedName>
</protein>
<dbReference type="PROSITE" id="PS51186">
    <property type="entry name" value="GNAT"/>
    <property type="match status" value="1"/>
</dbReference>
<dbReference type="EMBL" id="VTPS01000012">
    <property type="protein sequence ID" value="TZE81625.1"/>
    <property type="molecule type" value="Genomic_DNA"/>
</dbReference>
<dbReference type="InterPro" id="IPR000182">
    <property type="entry name" value="GNAT_dom"/>
</dbReference>
<dbReference type="PANTHER" id="PTHR43415">
    <property type="entry name" value="SPERMIDINE N(1)-ACETYLTRANSFERASE"/>
    <property type="match status" value="1"/>
</dbReference>
<dbReference type="InterPro" id="IPR016181">
    <property type="entry name" value="Acyl_CoA_acyltransferase"/>
</dbReference>
<name>A0A5D8QA43_9THEO</name>
<gene>
    <name evidence="2" type="ORF">FWJ32_08745</name>
</gene>
<evidence type="ECO:0000313" key="3">
    <source>
        <dbReference type="Proteomes" id="UP000322976"/>
    </source>
</evidence>
<accession>A0A5D8QA43</accession>